<comment type="caution">
    <text evidence="4">The sequence shown here is derived from an EMBL/GenBank/DDBJ whole genome shotgun (WGS) entry which is preliminary data.</text>
</comment>
<proteinExistence type="predicted"/>
<evidence type="ECO:0000313" key="4">
    <source>
        <dbReference type="EMBL" id="MEU7296600.1"/>
    </source>
</evidence>
<keyword evidence="4" id="KW-0489">Methyltransferase</keyword>
<name>A0ABV3D2B6_STREX</name>
<dbReference type="Pfam" id="PF02384">
    <property type="entry name" value="N6_Mtase"/>
    <property type="match status" value="1"/>
</dbReference>
<feature type="domain" description="DNA methylase adenine-specific" evidence="3">
    <location>
        <begin position="193"/>
        <end position="457"/>
    </location>
</feature>
<dbReference type="InterPro" id="IPR044946">
    <property type="entry name" value="Restrct_endonuc_typeI_TRD_sf"/>
</dbReference>
<evidence type="ECO:0000259" key="3">
    <source>
        <dbReference type="Pfam" id="PF02384"/>
    </source>
</evidence>
<dbReference type="CDD" id="cd02440">
    <property type="entry name" value="AdoMet_MTases"/>
    <property type="match status" value="1"/>
</dbReference>
<keyword evidence="2" id="KW-0238">DNA-binding</keyword>
<organism evidence="4 5">
    <name type="scientific">Streptomyces exfoliatus</name>
    <name type="common">Streptomyces hydrogenans</name>
    <dbReference type="NCBI Taxonomy" id="1905"/>
    <lineage>
        <taxon>Bacteria</taxon>
        <taxon>Bacillati</taxon>
        <taxon>Actinomycetota</taxon>
        <taxon>Actinomycetes</taxon>
        <taxon>Kitasatosporales</taxon>
        <taxon>Streptomycetaceae</taxon>
        <taxon>Streptomyces</taxon>
    </lineage>
</organism>
<dbReference type="Proteomes" id="UP001551210">
    <property type="component" value="Unassembled WGS sequence"/>
</dbReference>
<keyword evidence="5" id="KW-1185">Reference proteome</keyword>
<dbReference type="PANTHER" id="PTHR42998:SF1">
    <property type="entry name" value="TYPE I RESTRICTION ENZYME HINDI METHYLASE SUBUNIT"/>
    <property type="match status" value="1"/>
</dbReference>
<accession>A0ABV3D2B6</accession>
<dbReference type="EMBL" id="JBEZAM010000045">
    <property type="protein sequence ID" value="MEU7296600.1"/>
    <property type="molecule type" value="Genomic_DNA"/>
</dbReference>
<dbReference type="PRINTS" id="PR00507">
    <property type="entry name" value="N12N6MTFRASE"/>
</dbReference>
<dbReference type="InterPro" id="IPR002052">
    <property type="entry name" value="DNA_methylase_N6_adenine_CS"/>
</dbReference>
<dbReference type="PROSITE" id="PS00092">
    <property type="entry name" value="N6_MTASE"/>
    <property type="match status" value="1"/>
</dbReference>
<evidence type="ECO:0000313" key="5">
    <source>
        <dbReference type="Proteomes" id="UP001551210"/>
    </source>
</evidence>
<dbReference type="InterPro" id="IPR003356">
    <property type="entry name" value="DNA_methylase_A-5"/>
</dbReference>
<keyword evidence="1" id="KW-0680">Restriction system</keyword>
<dbReference type="RefSeq" id="WP_359212770.1">
    <property type="nucleotide sequence ID" value="NZ_JBEZAM010000045.1"/>
</dbReference>
<evidence type="ECO:0000256" key="2">
    <source>
        <dbReference type="ARBA" id="ARBA00023125"/>
    </source>
</evidence>
<dbReference type="Gene3D" id="3.90.220.20">
    <property type="entry name" value="DNA methylase specificity domains"/>
    <property type="match status" value="1"/>
</dbReference>
<reference evidence="4 5" key="1">
    <citation type="submission" date="2024-06" db="EMBL/GenBank/DDBJ databases">
        <title>The Natural Products Discovery Center: Release of the First 8490 Sequenced Strains for Exploring Actinobacteria Biosynthetic Diversity.</title>
        <authorList>
            <person name="Kalkreuter E."/>
            <person name="Kautsar S.A."/>
            <person name="Yang D."/>
            <person name="Bader C.D."/>
            <person name="Teijaro C.N."/>
            <person name="Fluegel L."/>
            <person name="Davis C.M."/>
            <person name="Simpson J.R."/>
            <person name="Lauterbach L."/>
            <person name="Steele A.D."/>
            <person name="Gui C."/>
            <person name="Meng S."/>
            <person name="Li G."/>
            <person name="Viehrig K."/>
            <person name="Ye F."/>
            <person name="Su P."/>
            <person name="Kiefer A.F."/>
            <person name="Nichols A."/>
            <person name="Cepeda A.J."/>
            <person name="Yan W."/>
            <person name="Fan B."/>
            <person name="Jiang Y."/>
            <person name="Adhikari A."/>
            <person name="Zheng C.-J."/>
            <person name="Schuster L."/>
            <person name="Cowan T.M."/>
            <person name="Smanski M.J."/>
            <person name="Chevrette M.G."/>
            <person name="De Carvalho L.P.S."/>
            <person name="Shen B."/>
        </authorList>
    </citation>
    <scope>NUCLEOTIDE SEQUENCE [LARGE SCALE GENOMIC DNA]</scope>
    <source>
        <strain evidence="4 5">NPDC045705</strain>
    </source>
</reference>
<dbReference type="GO" id="GO:0008168">
    <property type="term" value="F:methyltransferase activity"/>
    <property type="evidence" value="ECO:0007669"/>
    <property type="project" value="UniProtKB-KW"/>
</dbReference>
<gene>
    <name evidence="4" type="ORF">AB0A76_25890</name>
</gene>
<dbReference type="Gene3D" id="3.40.50.150">
    <property type="entry name" value="Vaccinia Virus protein VP39"/>
    <property type="match status" value="1"/>
</dbReference>
<dbReference type="InterPro" id="IPR052916">
    <property type="entry name" value="Type-I_RE_MTase_Subunit"/>
</dbReference>
<dbReference type="GO" id="GO:0032259">
    <property type="term" value="P:methylation"/>
    <property type="evidence" value="ECO:0007669"/>
    <property type="project" value="UniProtKB-KW"/>
</dbReference>
<evidence type="ECO:0000256" key="1">
    <source>
        <dbReference type="ARBA" id="ARBA00022747"/>
    </source>
</evidence>
<keyword evidence="4" id="KW-0808">Transferase</keyword>
<dbReference type="SUPFAM" id="SSF53335">
    <property type="entry name" value="S-adenosyl-L-methionine-dependent methyltransferases"/>
    <property type="match status" value="1"/>
</dbReference>
<protein>
    <submittedName>
        <fullName evidence="4">N-6 DNA methylase</fullName>
    </submittedName>
</protein>
<dbReference type="InterPro" id="IPR029063">
    <property type="entry name" value="SAM-dependent_MTases_sf"/>
</dbReference>
<dbReference type="SUPFAM" id="SSF116734">
    <property type="entry name" value="DNA methylase specificity domain"/>
    <property type="match status" value="1"/>
</dbReference>
<sequence length="694" mass="73761">MSTSRAVPVTLAEIARLAGVGRAAVSNWRRRHPSFPERIAGTDVNPQFSMTDIENWLRDNKKLKKSAEREWLWPRFEALGGRDETGEVVALVGRLLSGREVEEGQEFPDETQALIRRAVELGRREGSAETFTFLLRRWLDVHVRQIATTPEPLAALMADLAIGAAAGVRGGAGTAGQGGTGHTSGIGGTGGITVMDPACGTGHLLTAAAEAVKASGAGAVTLLGGDHDPVLAALADARLALTAKEGEAERPLIDVRAGDSLRDDPFADTPADIVLCNPPFNERDWGYEELATDVRWSHGLPPRTEPELAWVEHCLAGLRPGGAAVLLLPPAVAARKAGRRIRGSLLRTGHLRAVVALPPGCAAPHSVSLHLWVLRMPSPGEEARAGGRLVVADAASRFPRTSAREWIPDWAAIGAFVREAVEETDPSEAPAYVRQVPVIELLDDEVDLTPGRHIAPSPADAVPRLAESWREFTGISASVDRSARLLAALGLTAATADTPTATTVAELARAGALTLRVGGQPPEESIRTGPSPEDGIPLLTVPDLLMNGEPRGWLAPADAAAREAVIAEPGDIVVVGVARKFSAWVHEGPPTALGPQLHAVRVQPEQLDAWFLAGSLRSPANARQAGTHTTSSSRIDVRRLQVRQVPLGEQRRYGEAFRELDSFERMVRRVADLGADLVRDLGDELAAGRLTGGA</sequence>
<dbReference type="PANTHER" id="PTHR42998">
    <property type="entry name" value="TYPE I RESTRICTION ENZYME HINDVIIP M PROTEIN-RELATED"/>
    <property type="match status" value="1"/>
</dbReference>